<comment type="caution">
    <text evidence="1">The sequence shown here is derived from an EMBL/GenBank/DDBJ whole genome shotgun (WGS) entry which is preliminary data.</text>
</comment>
<proteinExistence type="predicted"/>
<protein>
    <submittedName>
        <fullName evidence="1">Gp8</fullName>
    </submittedName>
</protein>
<evidence type="ECO:0000313" key="2">
    <source>
        <dbReference type="Proteomes" id="UP000029024"/>
    </source>
</evidence>
<evidence type="ECO:0000313" key="1">
    <source>
        <dbReference type="EMBL" id="KFI69767.1"/>
    </source>
</evidence>
<dbReference type="RefSeq" id="WP_032683772.1">
    <property type="nucleotide sequence ID" value="NZ_JGZA01000015.1"/>
</dbReference>
<accession>A0A087BFG7</accession>
<dbReference type="AlphaFoldDB" id="A0A087BFG7"/>
<dbReference type="Proteomes" id="UP000029024">
    <property type="component" value="Unassembled WGS sequence"/>
</dbReference>
<reference evidence="1 2" key="1">
    <citation type="submission" date="2014-03" db="EMBL/GenBank/DDBJ databases">
        <title>Genomics of Bifidobacteria.</title>
        <authorList>
            <person name="Ventura M."/>
            <person name="Milani C."/>
            <person name="Lugli G.A."/>
        </authorList>
    </citation>
    <scope>NUCLEOTIDE SEQUENCE [LARGE SCALE GENOMIC DNA]</scope>
    <source>
        <strain evidence="1 2">LMG 21814</strain>
    </source>
</reference>
<sequence>MTAVIGDLIPSADSFQVDAGFKMRAAQAAIRKYCGWHVAPSVTRTIRLDGHGGDSLLLPSKHVTALSSLQLDGVEHVQDARFSEAGSLVLVNGTTFPDLPGSVEVTITDGWDLDDVPEVQMILLDIASRVMQVPGTVSSQSTNGSSVTYRSGSDGGVPNVALFDSEKRTLQPYRLSWGVKP</sequence>
<gene>
    <name evidence="1" type="ORF">BLSS_0068</name>
</gene>
<organism evidence="1 2">
    <name type="scientific">Bifidobacterium longum subsp. suis</name>
    <dbReference type="NCBI Taxonomy" id="1695"/>
    <lineage>
        <taxon>Bacteria</taxon>
        <taxon>Bacillati</taxon>
        <taxon>Actinomycetota</taxon>
        <taxon>Actinomycetes</taxon>
        <taxon>Bifidobacteriales</taxon>
        <taxon>Bifidobacteriaceae</taxon>
        <taxon>Bifidobacterium</taxon>
    </lineage>
</organism>
<name>A0A087BFG7_BIFLN</name>
<dbReference type="EMBL" id="JGZA01000015">
    <property type="protein sequence ID" value="KFI69767.1"/>
    <property type="molecule type" value="Genomic_DNA"/>
</dbReference>